<dbReference type="EMBL" id="JBCGDC010000243">
    <property type="protein sequence ID" value="MFB6398417.1"/>
    <property type="molecule type" value="Genomic_DNA"/>
</dbReference>
<dbReference type="InterPro" id="IPR008979">
    <property type="entry name" value="Galactose-bd-like_sf"/>
</dbReference>
<keyword evidence="3" id="KW-1185">Reference proteome</keyword>
<keyword evidence="1" id="KW-0732">Signal</keyword>
<dbReference type="Gene3D" id="2.60.120.260">
    <property type="entry name" value="Galactose-binding domain-like"/>
    <property type="match status" value="1"/>
</dbReference>
<sequence>MNPPIVVPGRRGGSRSGLLRRLAFPVAATLCLALVAGPAHAGVPSKQGKPTETAASSVDAMIEARLQALILPLLTAAQNTMLQVLIRDIAGRQFDGDTNALLSSVISEAEESYIVHPQDQNWLHLKNGVAQFQNISGFTYPPQIYIPNLDEWVPPASTPTVAVAPADQTATSTPGYQFQNGQVVTLPTPLTEAYAETNEVWVLSVNEVVDTGGGTTVASWTPPAEEASDGVVGPVAGADAGATGAGAGTQAACNPTGLRNNRGQEHLHRFKVPSPSSLGGLFEGKLEMKLIVVAQGGAHVKTIYFGKIKKKHITGWQYPDHFLTTWDYAAYGPVWGYQWVEVDGGPNINITLNIKVIGSVTLAFQSRDDPAGDAPVWNNESTYLQYSTGLVDFGACSVGGDGGTGHDNLARSGTVSASSTFSGYSVNRINDGSTNTTLGGLHSWANAGGTYPPLTPEWVQVDFGVNKAVSRVVVYTSQGYPIRDFDIQVWNGITFITVAQVTGNTQLVRTVTFGQRTTRLVRLLGKHGPTHQPGYVRVNEFEAYPV</sequence>
<reference evidence="2 3" key="1">
    <citation type="submission" date="2024-04" db="EMBL/GenBank/DDBJ databases">
        <title>Polymorphospora sp. isolated from Baiyangdian Lake in Xiong'an New Area.</title>
        <authorList>
            <person name="Zhang X."/>
            <person name="Liu J."/>
        </authorList>
    </citation>
    <scope>NUCLEOTIDE SEQUENCE [LARGE SCALE GENOMIC DNA]</scope>
    <source>
        <strain evidence="2 3">2-325</strain>
    </source>
</reference>
<accession>A0ABV5D2D2</accession>
<evidence type="ECO:0000313" key="2">
    <source>
        <dbReference type="EMBL" id="MFB6398417.1"/>
    </source>
</evidence>
<name>A0ABV5D2D2_9ACTN</name>
<evidence type="ECO:0000256" key="1">
    <source>
        <dbReference type="SAM" id="SignalP"/>
    </source>
</evidence>
<dbReference type="Pfam" id="PF22633">
    <property type="entry name" value="F5_F8_type_C_2"/>
    <property type="match status" value="1"/>
</dbReference>
<dbReference type="Proteomes" id="UP001582793">
    <property type="component" value="Unassembled WGS sequence"/>
</dbReference>
<dbReference type="RefSeq" id="WP_375737193.1">
    <property type="nucleotide sequence ID" value="NZ_JBCGDC010000243.1"/>
</dbReference>
<feature type="chain" id="PRO_5046711853" evidence="1">
    <location>
        <begin position="42"/>
        <end position="546"/>
    </location>
</feature>
<organism evidence="2 3">
    <name type="scientific">Polymorphospora lycopeni</name>
    <dbReference type="NCBI Taxonomy" id="3140240"/>
    <lineage>
        <taxon>Bacteria</taxon>
        <taxon>Bacillati</taxon>
        <taxon>Actinomycetota</taxon>
        <taxon>Actinomycetes</taxon>
        <taxon>Micromonosporales</taxon>
        <taxon>Micromonosporaceae</taxon>
        <taxon>Polymorphospora</taxon>
    </lineage>
</organism>
<protein>
    <submittedName>
        <fullName evidence="2">Discoidin domain-containing protein</fullName>
    </submittedName>
</protein>
<feature type="signal peptide" evidence="1">
    <location>
        <begin position="1"/>
        <end position="41"/>
    </location>
</feature>
<proteinExistence type="predicted"/>
<comment type="caution">
    <text evidence="2">The sequence shown here is derived from an EMBL/GenBank/DDBJ whole genome shotgun (WGS) entry which is preliminary data.</text>
</comment>
<evidence type="ECO:0000313" key="3">
    <source>
        <dbReference type="Proteomes" id="UP001582793"/>
    </source>
</evidence>
<gene>
    <name evidence="2" type="ORF">AAFH96_35890</name>
</gene>
<dbReference type="SUPFAM" id="SSF49785">
    <property type="entry name" value="Galactose-binding domain-like"/>
    <property type="match status" value="1"/>
</dbReference>